<dbReference type="PANTHER" id="PTHR43583">
    <property type="entry name" value="2-IMINOACETATE SYNTHASE"/>
    <property type="match status" value="1"/>
</dbReference>
<dbReference type="GO" id="GO:0051536">
    <property type="term" value="F:iron-sulfur cluster binding"/>
    <property type="evidence" value="ECO:0007669"/>
    <property type="project" value="UniProtKB-KW"/>
</dbReference>
<evidence type="ECO:0000256" key="2">
    <source>
        <dbReference type="ARBA" id="ARBA00022723"/>
    </source>
</evidence>
<accession>A0A382BXJ9</accession>
<keyword evidence="1" id="KW-0949">S-adenosyl-L-methionine</keyword>
<dbReference type="SUPFAM" id="SSF102114">
    <property type="entry name" value="Radical SAM enzymes"/>
    <property type="match status" value="1"/>
</dbReference>
<dbReference type="Gene3D" id="3.20.20.70">
    <property type="entry name" value="Aldolase class I"/>
    <property type="match status" value="1"/>
</dbReference>
<name>A0A382BXJ9_9ZZZZ</name>
<keyword evidence="4" id="KW-0411">Iron-sulfur</keyword>
<dbReference type="PROSITE" id="PS51918">
    <property type="entry name" value="RADICAL_SAM"/>
    <property type="match status" value="1"/>
</dbReference>
<dbReference type="CDD" id="cd01335">
    <property type="entry name" value="Radical_SAM"/>
    <property type="match status" value="1"/>
</dbReference>
<keyword evidence="2" id="KW-0479">Metal-binding</keyword>
<evidence type="ECO:0000256" key="4">
    <source>
        <dbReference type="ARBA" id="ARBA00023014"/>
    </source>
</evidence>
<proteinExistence type="predicted"/>
<sequence length="220" mass="24409">VSFVSDFDRLPIDALWSRACDASDGEVSAALARRNPGLADLAALLSPAAAVQLEPLAKRAHRLTQQRFGRVIRLFAPLYLSNECINNCQYCGFSRDNPILRVTLSVDEVVCEAKALAGRGFRNILLVAGEHPKFIPGGYLANCIEALREDVPSISLEVGPMETEEYQPLVQAGAEGLVVYQETYHRKVYEDLHTSGPKRNFNWRLETPERAHTAGFRRLG</sequence>
<organism evidence="6">
    <name type="scientific">marine metagenome</name>
    <dbReference type="NCBI Taxonomy" id="408172"/>
    <lineage>
        <taxon>unclassified sequences</taxon>
        <taxon>metagenomes</taxon>
        <taxon>ecological metagenomes</taxon>
    </lineage>
</organism>
<gene>
    <name evidence="6" type="ORF">METZ01_LOCUS171382</name>
</gene>
<dbReference type="GO" id="GO:0046872">
    <property type="term" value="F:metal ion binding"/>
    <property type="evidence" value="ECO:0007669"/>
    <property type="project" value="UniProtKB-KW"/>
</dbReference>
<feature type="domain" description="Radical SAM core" evidence="5">
    <location>
        <begin position="70"/>
        <end position="220"/>
    </location>
</feature>
<dbReference type="InterPro" id="IPR034428">
    <property type="entry name" value="ThiH/NoCL/HydG-like"/>
</dbReference>
<dbReference type="AlphaFoldDB" id="A0A382BXJ9"/>
<keyword evidence="3" id="KW-0408">Iron</keyword>
<dbReference type="SFLD" id="SFLDG01081">
    <property type="entry name" value="cleavage_of_the_Ca-Cb_bond_in"/>
    <property type="match status" value="1"/>
</dbReference>
<dbReference type="SFLD" id="SFLDS00029">
    <property type="entry name" value="Radical_SAM"/>
    <property type="match status" value="1"/>
</dbReference>
<feature type="non-terminal residue" evidence="6">
    <location>
        <position position="1"/>
    </location>
</feature>
<dbReference type="InterPro" id="IPR058240">
    <property type="entry name" value="rSAM_sf"/>
</dbReference>
<evidence type="ECO:0000313" key="6">
    <source>
        <dbReference type="EMBL" id="SVB18528.1"/>
    </source>
</evidence>
<dbReference type="InterPro" id="IPR007197">
    <property type="entry name" value="rSAM"/>
</dbReference>
<protein>
    <recommendedName>
        <fullName evidence="5">Radical SAM core domain-containing protein</fullName>
    </recommendedName>
</protein>
<dbReference type="InterPro" id="IPR013785">
    <property type="entry name" value="Aldolase_TIM"/>
</dbReference>
<dbReference type="EMBL" id="UINC01031840">
    <property type="protein sequence ID" value="SVB18528.1"/>
    <property type="molecule type" value="Genomic_DNA"/>
</dbReference>
<dbReference type="PANTHER" id="PTHR43583:SF1">
    <property type="entry name" value="2-IMINOACETATE SYNTHASE"/>
    <property type="match status" value="1"/>
</dbReference>
<evidence type="ECO:0000256" key="1">
    <source>
        <dbReference type="ARBA" id="ARBA00022691"/>
    </source>
</evidence>
<dbReference type="Pfam" id="PF04055">
    <property type="entry name" value="Radical_SAM"/>
    <property type="match status" value="1"/>
</dbReference>
<feature type="non-terminal residue" evidence="6">
    <location>
        <position position="220"/>
    </location>
</feature>
<evidence type="ECO:0000259" key="5">
    <source>
        <dbReference type="PROSITE" id="PS51918"/>
    </source>
</evidence>
<dbReference type="GO" id="GO:0003824">
    <property type="term" value="F:catalytic activity"/>
    <property type="evidence" value="ECO:0007669"/>
    <property type="project" value="InterPro"/>
</dbReference>
<evidence type="ECO:0000256" key="3">
    <source>
        <dbReference type="ARBA" id="ARBA00023004"/>
    </source>
</evidence>
<dbReference type="SFLD" id="SFLDG01060">
    <property type="entry name" value="BATS_domain_containing"/>
    <property type="match status" value="1"/>
</dbReference>
<reference evidence="6" key="1">
    <citation type="submission" date="2018-05" db="EMBL/GenBank/DDBJ databases">
        <authorList>
            <person name="Lanie J.A."/>
            <person name="Ng W.-L."/>
            <person name="Kazmierczak K.M."/>
            <person name="Andrzejewski T.M."/>
            <person name="Davidsen T.M."/>
            <person name="Wayne K.J."/>
            <person name="Tettelin H."/>
            <person name="Glass J.I."/>
            <person name="Rusch D."/>
            <person name="Podicherti R."/>
            <person name="Tsui H.-C.T."/>
            <person name="Winkler M.E."/>
        </authorList>
    </citation>
    <scope>NUCLEOTIDE SEQUENCE</scope>
</reference>